<dbReference type="Proteomes" id="UP000093000">
    <property type="component" value="Unassembled WGS sequence"/>
</dbReference>
<evidence type="ECO:0000256" key="1">
    <source>
        <dbReference type="ARBA" id="ARBA00023016"/>
    </source>
</evidence>
<dbReference type="InParanoid" id="A0A1C7NJ94"/>
<dbReference type="PANTHER" id="PTHR11527">
    <property type="entry name" value="HEAT-SHOCK PROTEIN 20 FAMILY MEMBER"/>
    <property type="match status" value="1"/>
</dbReference>
<sequence>MALSQRVFSDALYDMQRAMAVFDQPFFDSFFDGAFDGTFVNSNNDHHNRKRRKRINNNISNNINNLGRQPATDMIEQPDFYELHAEVPGYDKKDIKIEVSDDHTLILSGSVSKEHHEGPRIEEVQKEQESDTNQAESSNAEQQVVHKGNQDNQVTKYSSPKWWVNERVTGSFTRTFNFPQSIDADQIKASYQHGVLKIVVPKVSKNQSRFVNIE</sequence>
<accession>A0A1C7NJ94</accession>
<dbReference type="FunCoup" id="A0A1C7NJ94">
    <property type="interactions" value="189"/>
</dbReference>
<organism evidence="6 7">
    <name type="scientific">Choanephora cucurbitarum</name>
    <dbReference type="NCBI Taxonomy" id="101091"/>
    <lineage>
        <taxon>Eukaryota</taxon>
        <taxon>Fungi</taxon>
        <taxon>Fungi incertae sedis</taxon>
        <taxon>Mucoromycota</taxon>
        <taxon>Mucoromycotina</taxon>
        <taxon>Mucoromycetes</taxon>
        <taxon>Mucorales</taxon>
        <taxon>Mucorineae</taxon>
        <taxon>Choanephoraceae</taxon>
        <taxon>Choanephoroideae</taxon>
        <taxon>Choanephora</taxon>
    </lineage>
</organism>
<keyword evidence="7" id="KW-1185">Reference proteome</keyword>
<dbReference type="OrthoDB" id="1431247at2759"/>
<gene>
    <name evidence="6" type="primary">hsp30_4</name>
    <name evidence="6" type="ORF">A0J61_02835</name>
</gene>
<dbReference type="EMBL" id="LUGH01000113">
    <property type="protein sequence ID" value="OBZ89100.1"/>
    <property type="molecule type" value="Genomic_DNA"/>
</dbReference>
<dbReference type="Gene3D" id="2.60.40.790">
    <property type="match status" value="1"/>
</dbReference>
<comment type="similarity">
    <text evidence="2 3">Belongs to the small heat shock protein (HSP20) family.</text>
</comment>
<feature type="region of interest" description="Disordered" evidence="4">
    <location>
        <begin position="109"/>
        <end position="155"/>
    </location>
</feature>
<dbReference type="PROSITE" id="PS01031">
    <property type="entry name" value="SHSP"/>
    <property type="match status" value="1"/>
</dbReference>
<dbReference type="SUPFAM" id="SSF49764">
    <property type="entry name" value="HSP20-like chaperones"/>
    <property type="match status" value="1"/>
</dbReference>
<evidence type="ECO:0000256" key="2">
    <source>
        <dbReference type="PROSITE-ProRule" id="PRU00285"/>
    </source>
</evidence>
<dbReference type="AlphaFoldDB" id="A0A1C7NJ94"/>
<evidence type="ECO:0000256" key="3">
    <source>
        <dbReference type="RuleBase" id="RU003616"/>
    </source>
</evidence>
<protein>
    <submittedName>
        <fullName evidence="6">Heat shock protein</fullName>
    </submittedName>
</protein>
<feature type="domain" description="SHSP" evidence="5">
    <location>
        <begin position="62"/>
        <end position="214"/>
    </location>
</feature>
<evidence type="ECO:0000256" key="4">
    <source>
        <dbReference type="SAM" id="MobiDB-lite"/>
    </source>
</evidence>
<evidence type="ECO:0000313" key="7">
    <source>
        <dbReference type="Proteomes" id="UP000093000"/>
    </source>
</evidence>
<dbReference type="InterPro" id="IPR008978">
    <property type="entry name" value="HSP20-like_chaperone"/>
</dbReference>
<reference evidence="6 7" key="1">
    <citation type="submission" date="2016-03" db="EMBL/GenBank/DDBJ databases">
        <title>Choanephora cucurbitarum.</title>
        <authorList>
            <person name="Min B."/>
            <person name="Park H."/>
            <person name="Park J.-H."/>
            <person name="Shin H.-D."/>
            <person name="Choi I.-G."/>
        </authorList>
    </citation>
    <scope>NUCLEOTIDE SEQUENCE [LARGE SCALE GENOMIC DNA]</scope>
    <source>
        <strain evidence="6 7">KUS-F28377</strain>
    </source>
</reference>
<dbReference type="InterPro" id="IPR031107">
    <property type="entry name" value="Small_HSP"/>
</dbReference>
<name>A0A1C7NJ94_9FUNG</name>
<proteinExistence type="inferred from homology"/>
<evidence type="ECO:0000259" key="5">
    <source>
        <dbReference type="PROSITE" id="PS01031"/>
    </source>
</evidence>
<evidence type="ECO:0000313" key="6">
    <source>
        <dbReference type="EMBL" id="OBZ89100.1"/>
    </source>
</evidence>
<dbReference type="STRING" id="101091.A0A1C7NJ94"/>
<keyword evidence="1 6" id="KW-0346">Stress response</keyword>
<dbReference type="Pfam" id="PF00011">
    <property type="entry name" value="HSP20"/>
    <property type="match status" value="1"/>
</dbReference>
<feature type="compositionally biased region" description="Polar residues" evidence="4">
    <location>
        <begin position="131"/>
        <end position="142"/>
    </location>
</feature>
<feature type="compositionally biased region" description="Basic and acidic residues" evidence="4">
    <location>
        <begin position="112"/>
        <end position="129"/>
    </location>
</feature>
<comment type="caution">
    <text evidence="6">The sequence shown here is derived from an EMBL/GenBank/DDBJ whole genome shotgun (WGS) entry which is preliminary data.</text>
</comment>
<dbReference type="InterPro" id="IPR002068">
    <property type="entry name" value="A-crystallin/Hsp20_dom"/>
</dbReference>
<dbReference type="CDD" id="cd06464">
    <property type="entry name" value="ACD_sHsps-like"/>
    <property type="match status" value="1"/>
</dbReference>